<organism evidence="1 2">
    <name type="scientific">Hyalomma asiaticum</name>
    <name type="common">Tick</name>
    <dbReference type="NCBI Taxonomy" id="266040"/>
    <lineage>
        <taxon>Eukaryota</taxon>
        <taxon>Metazoa</taxon>
        <taxon>Ecdysozoa</taxon>
        <taxon>Arthropoda</taxon>
        <taxon>Chelicerata</taxon>
        <taxon>Arachnida</taxon>
        <taxon>Acari</taxon>
        <taxon>Parasitiformes</taxon>
        <taxon>Ixodida</taxon>
        <taxon>Ixodoidea</taxon>
        <taxon>Ixodidae</taxon>
        <taxon>Hyalomminae</taxon>
        <taxon>Hyalomma</taxon>
    </lineage>
</organism>
<sequence length="167" mass="18600">MAALRLFPSSRTIPQRCGFGCHAFRAASSTTNGRRLKSSASPAALDRTSESTELPPRRDPLDLSFNDARAAYKSKTTGELLRAFVVLKLSSSNWIINNHQELSTLRYVNVLSVLPTTVNVEWKHRCSVFVLIVLKKCGELGLWAHDSDVDKQCLIQDNARKTDKALN</sequence>
<keyword evidence="2" id="KW-1185">Reference proteome</keyword>
<dbReference type="EMBL" id="CM023484">
    <property type="protein sequence ID" value="KAH6932374.1"/>
    <property type="molecule type" value="Genomic_DNA"/>
</dbReference>
<evidence type="ECO:0000313" key="1">
    <source>
        <dbReference type="EMBL" id="KAH6932374.1"/>
    </source>
</evidence>
<protein>
    <submittedName>
        <fullName evidence="1">Uncharacterized protein</fullName>
    </submittedName>
</protein>
<reference evidence="1" key="1">
    <citation type="submission" date="2020-05" db="EMBL/GenBank/DDBJ databases">
        <title>Large-scale comparative analyses of tick genomes elucidate their genetic diversity and vector capacities.</title>
        <authorList>
            <person name="Jia N."/>
            <person name="Wang J."/>
            <person name="Shi W."/>
            <person name="Du L."/>
            <person name="Sun Y."/>
            <person name="Zhan W."/>
            <person name="Jiang J."/>
            <person name="Wang Q."/>
            <person name="Zhang B."/>
            <person name="Ji P."/>
            <person name="Sakyi L.B."/>
            <person name="Cui X."/>
            <person name="Yuan T."/>
            <person name="Jiang B."/>
            <person name="Yang W."/>
            <person name="Lam T.T.-Y."/>
            <person name="Chang Q."/>
            <person name="Ding S."/>
            <person name="Wang X."/>
            <person name="Zhu J."/>
            <person name="Ruan X."/>
            <person name="Zhao L."/>
            <person name="Wei J."/>
            <person name="Que T."/>
            <person name="Du C."/>
            <person name="Cheng J."/>
            <person name="Dai P."/>
            <person name="Han X."/>
            <person name="Huang E."/>
            <person name="Gao Y."/>
            <person name="Liu J."/>
            <person name="Shao H."/>
            <person name="Ye R."/>
            <person name="Li L."/>
            <person name="Wei W."/>
            <person name="Wang X."/>
            <person name="Wang C."/>
            <person name="Yang T."/>
            <person name="Huo Q."/>
            <person name="Li W."/>
            <person name="Guo W."/>
            <person name="Chen H."/>
            <person name="Zhou L."/>
            <person name="Ni X."/>
            <person name="Tian J."/>
            <person name="Zhou Y."/>
            <person name="Sheng Y."/>
            <person name="Liu T."/>
            <person name="Pan Y."/>
            <person name="Xia L."/>
            <person name="Li J."/>
            <person name="Zhao F."/>
            <person name="Cao W."/>
        </authorList>
    </citation>
    <scope>NUCLEOTIDE SEQUENCE</scope>
    <source>
        <strain evidence="1">Hyas-2018</strain>
    </source>
</reference>
<comment type="caution">
    <text evidence="1">The sequence shown here is derived from an EMBL/GenBank/DDBJ whole genome shotgun (WGS) entry which is preliminary data.</text>
</comment>
<name>A0ACB7SF23_HYAAI</name>
<proteinExistence type="predicted"/>
<gene>
    <name evidence="1" type="ORF">HPB50_005090</name>
</gene>
<accession>A0ACB7SF23</accession>
<dbReference type="Proteomes" id="UP000821845">
    <property type="component" value="Chromosome 4"/>
</dbReference>
<evidence type="ECO:0000313" key="2">
    <source>
        <dbReference type="Proteomes" id="UP000821845"/>
    </source>
</evidence>